<reference evidence="3" key="1">
    <citation type="journal article" date="2020" name="mSystems">
        <title>Genome- and Community-Level Interaction Insights into Carbon Utilization and Element Cycling Functions of Hydrothermarchaeota in Hydrothermal Sediment.</title>
        <authorList>
            <person name="Zhou Z."/>
            <person name="Liu Y."/>
            <person name="Xu W."/>
            <person name="Pan J."/>
            <person name="Luo Z.H."/>
            <person name="Li M."/>
        </authorList>
    </citation>
    <scope>NUCLEOTIDE SEQUENCE [LARGE SCALE GENOMIC DNA]</scope>
    <source>
        <strain evidence="3">HyVt-80</strain>
    </source>
</reference>
<dbReference type="Proteomes" id="UP000886129">
    <property type="component" value="Unassembled WGS sequence"/>
</dbReference>
<gene>
    <name evidence="3" type="ORF">ENL26_00645</name>
</gene>
<feature type="transmembrane region" description="Helical" evidence="1">
    <location>
        <begin position="42"/>
        <end position="61"/>
    </location>
</feature>
<feature type="domain" description="Bacterial Pleckstrin homology" evidence="2">
    <location>
        <begin position="67"/>
        <end position="143"/>
    </location>
</feature>
<accession>A0A7C5HRR6</accession>
<evidence type="ECO:0000259" key="2">
    <source>
        <dbReference type="Pfam" id="PF10882"/>
    </source>
</evidence>
<keyword evidence="1" id="KW-0812">Transmembrane</keyword>
<dbReference type="EMBL" id="DRTH01000033">
    <property type="protein sequence ID" value="HHF08267.1"/>
    <property type="molecule type" value="Genomic_DNA"/>
</dbReference>
<dbReference type="AlphaFoldDB" id="A0A7C5HRR6"/>
<name>A0A7C5HRR6_9BACT</name>
<keyword evidence="1" id="KW-0472">Membrane</keyword>
<evidence type="ECO:0000313" key="3">
    <source>
        <dbReference type="EMBL" id="HHF08267.1"/>
    </source>
</evidence>
<feature type="non-terminal residue" evidence="3">
    <location>
        <position position="144"/>
    </location>
</feature>
<keyword evidence="1" id="KW-1133">Transmembrane helix</keyword>
<evidence type="ECO:0000256" key="1">
    <source>
        <dbReference type="SAM" id="Phobius"/>
    </source>
</evidence>
<feature type="transmembrane region" description="Helical" evidence="1">
    <location>
        <begin position="15"/>
        <end position="33"/>
    </location>
</feature>
<dbReference type="Pfam" id="PF10882">
    <property type="entry name" value="bPH_5"/>
    <property type="match status" value="1"/>
</dbReference>
<proteinExistence type="predicted"/>
<comment type="caution">
    <text evidence="3">The sequence shown here is derived from an EMBL/GenBank/DDBJ whole genome shotgun (WGS) entry which is preliminary data.</text>
</comment>
<dbReference type="InterPro" id="IPR027783">
    <property type="entry name" value="Bacterial_PH-related"/>
</dbReference>
<sequence length="144" mass="16137">MDQFFKLGSTFTMNLFSYGIIALIAGITLFSFLTKKNKRPKFVSFFLCALIFFMIWLLIIVPSNAGITIENDELKINIPLSAEITVARKDVASCKVVDWNQDTDYKPLLRTFGTSLGDYRIGNFKLKNGKSAKLLAIGEKAVVI</sequence>
<organism evidence="3">
    <name type="scientific">Kosmotoga arenicorallina</name>
    <dbReference type="NCBI Taxonomy" id="688066"/>
    <lineage>
        <taxon>Bacteria</taxon>
        <taxon>Thermotogati</taxon>
        <taxon>Thermotogota</taxon>
        <taxon>Thermotogae</taxon>
        <taxon>Kosmotogales</taxon>
        <taxon>Kosmotogaceae</taxon>
        <taxon>Kosmotoga</taxon>
    </lineage>
</organism>
<protein>
    <recommendedName>
        <fullName evidence="2">Bacterial Pleckstrin homology domain-containing protein</fullName>
    </recommendedName>
</protein>